<keyword evidence="2" id="KW-1185">Reference proteome</keyword>
<comment type="caution">
    <text evidence="1">The sequence shown here is derived from an EMBL/GenBank/DDBJ whole genome shotgun (WGS) entry which is preliminary data.</text>
</comment>
<dbReference type="AlphaFoldDB" id="A0A2C6L9U4"/>
<proteinExistence type="predicted"/>
<gene>
    <name evidence="1" type="ORF">CSUI_002300</name>
</gene>
<name>A0A2C6L9U4_9APIC</name>
<dbReference type="RefSeq" id="XP_067925517.1">
    <property type="nucleotide sequence ID" value="XM_068062502.1"/>
</dbReference>
<accession>A0A2C6L9U4</accession>
<dbReference type="Proteomes" id="UP000221165">
    <property type="component" value="Unassembled WGS sequence"/>
</dbReference>
<evidence type="ECO:0000313" key="2">
    <source>
        <dbReference type="Proteomes" id="UP000221165"/>
    </source>
</evidence>
<sequence>MGEGLSSGVALRTALGHASEVTGPVGGFSCLPGVVMASLSELLTQLMSVEHCRPSLGETSWTVVTGRVSRDSDVACSWKSMAGRRDSCCLLSKKWVFSREVTKVPAYSATWRISCSFVQWDPQLAHRHGIANWPMDSSTVTGQ</sequence>
<dbReference type="VEuPathDB" id="ToxoDB:CSUI_002300"/>
<organism evidence="1 2">
    <name type="scientific">Cystoisospora suis</name>
    <dbReference type="NCBI Taxonomy" id="483139"/>
    <lineage>
        <taxon>Eukaryota</taxon>
        <taxon>Sar</taxon>
        <taxon>Alveolata</taxon>
        <taxon>Apicomplexa</taxon>
        <taxon>Conoidasida</taxon>
        <taxon>Coccidia</taxon>
        <taxon>Eucoccidiorida</taxon>
        <taxon>Eimeriorina</taxon>
        <taxon>Sarcocystidae</taxon>
        <taxon>Cystoisospora</taxon>
    </lineage>
</organism>
<reference evidence="1 2" key="1">
    <citation type="journal article" date="2017" name="Int. J. Parasitol.">
        <title>The genome of the protozoan parasite Cystoisospora suis and a reverse vaccinology approach to identify vaccine candidates.</title>
        <authorList>
            <person name="Palmieri N."/>
            <person name="Shrestha A."/>
            <person name="Ruttkowski B."/>
            <person name="Beck T."/>
            <person name="Vogl C."/>
            <person name="Tomley F."/>
            <person name="Blake D.P."/>
            <person name="Joachim A."/>
        </authorList>
    </citation>
    <scope>NUCLEOTIDE SEQUENCE [LARGE SCALE GENOMIC DNA]</scope>
    <source>
        <strain evidence="1 2">Wien I</strain>
    </source>
</reference>
<evidence type="ECO:0000313" key="1">
    <source>
        <dbReference type="EMBL" id="PHJ23843.1"/>
    </source>
</evidence>
<dbReference type="EMBL" id="MIGC01000979">
    <property type="protein sequence ID" value="PHJ23843.1"/>
    <property type="molecule type" value="Genomic_DNA"/>
</dbReference>
<dbReference type="GeneID" id="94425713"/>
<protein>
    <submittedName>
        <fullName evidence="1">Uncharacterized protein</fullName>
    </submittedName>
</protein>